<evidence type="ECO:0000313" key="3">
    <source>
        <dbReference type="Proteomes" id="UP000712600"/>
    </source>
</evidence>
<reference evidence="2" key="1">
    <citation type="submission" date="2019-12" db="EMBL/GenBank/DDBJ databases">
        <title>Genome sequencing and annotation of Brassica cretica.</title>
        <authorList>
            <person name="Studholme D.J."/>
            <person name="Sarris P."/>
        </authorList>
    </citation>
    <scope>NUCLEOTIDE SEQUENCE</scope>
    <source>
        <strain evidence="2">PFS-109/04</strain>
        <tissue evidence="2">Leaf</tissue>
    </source>
</reference>
<feature type="region of interest" description="Disordered" evidence="1">
    <location>
        <begin position="167"/>
        <end position="229"/>
    </location>
</feature>
<feature type="compositionally biased region" description="Basic and acidic residues" evidence="1">
    <location>
        <begin position="215"/>
        <end position="229"/>
    </location>
</feature>
<dbReference type="AlphaFoldDB" id="A0A8S9PKV3"/>
<comment type="caution">
    <text evidence="2">The sequence shown here is derived from an EMBL/GenBank/DDBJ whole genome shotgun (WGS) entry which is preliminary data.</text>
</comment>
<accession>A0A8S9PKV3</accession>
<dbReference type="Proteomes" id="UP000712600">
    <property type="component" value="Unassembled WGS sequence"/>
</dbReference>
<sequence length="229" mass="26025">MHESLLGIGVPHGVLGDIWVRVELKRERPYQSDNTRSLAIYDSERPYQSDNTRSLAIYASERPPRATRRSRSSSRATSPQRNPERLPEVAPSTQSDLPERRAEVAARRLFGIRVPHGVLGDIWVRLELKRATTRDRSPFTLRSDLTRARPRGLLPFTLRSDLLERQSEVAPAPERPHHSDSQRSLGLCRFESDEQAGSDVPQRLPEVAPSTQSDLPERRAEVAPRRLFS</sequence>
<protein>
    <submittedName>
        <fullName evidence="2">Uncharacterized protein</fullName>
    </submittedName>
</protein>
<evidence type="ECO:0000256" key="1">
    <source>
        <dbReference type="SAM" id="MobiDB-lite"/>
    </source>
</evidence>
<name>A0A8S9PKV3_BRACR</name>
<proteinExistence type="predicted"/>
<dbReference type="EMBL" id="QGKX02001347">
    <property type="protein sequence ID" value="KAF3521918.1"/>
    <property type="molecule type" value="Genomic_DNA"/>
</dbReference>
<feature type="region of interest" description="Disordered" evidence="1">
    <location>
        <begin position="51"/>
        <end position="99"/>
    </location>
</feature>
<gene>
    <name evidence="2" type="ORF">F2Q69_00046559</name>
</gene>
<evidence type="ECO:0000313" key="2">
    <source>
        <dbReference type="EMBL" id="KAF3521918.1"/>
    </source>
</evidence>
<organism evidence="2 3">
    <name type="scientific">Brassica cretica</name>
    <name type="common">Mustard</name>
    <dbReference type="NCBI Taxonomy" id="69181"/>
    <lineage>
        <taxon>Eukaryota</taxon>
        <taxon>Viridiplantae</taxon>
        <taxon>Streptophyta</taxon>
        <taxon>Embryophyta</taxon>
        <taxon>Tracheophyta</taxon>
        <taxon>Spermatophyta</taxon>
        <taxon>Magnoliopsida</taxon>
        <taxon>eudicotyledons</taxon>
        <taxon>Gunneridae</taxon>
        <taxon>Pentapetalae</taxon>
        <taxon>rosids</taxon>
        <taxon>malvids</taxon>
        <taxon>Brassicales</taxon>
        <taxon>Brassicaceae</taxon>
        <taxon>Brassiceae</taxon>
        <taxon>Brassica</taxon>
    </lineage>
</organism>